<sequence length="125" mass="13567">MLDGTALTLTTVNLSAPDPRALAHFYRLLLGWEITEEEPDWVLMRNPAGGVGLAFQTESPYARPSWPAGPGDQQMMAHLEIRVDDLERAAAHAVACGATRADHQPQGDVLVHLDPAGHPFCLYLG</sequence>
<feature type="domain" description="VOC" evidence="1">
    <location>
        <begin position="8"/>
        <end position="125"/>
    </location>
</feature>
<dbReference type="EMBL" id="BONW01000039">
    <property type="protein sequence ID" value="GIG91514.1"/>
    <property type="molecule type" value="Genomic_DNA"/>
</dbReference>
<dbReference type="RefSeq" id="WP_203869897.1">
    <property type="nucleotide sequence ID" value="NZ_BONW01000039.1"/>
</dbReference>
<dbReference type="InterPro" id="IPR037523">
    <property type="entry name" value="VOC_core"/>
</dbReference>
<protein>
    <submittedName>
        <fullName evidence="2">Glyoxalase</fullName>
    </submittedName>
</protein>
<proteinExistence type="predicted"/>
<reference evidence="2 3" key="1">
    <citation type="submission" date="2021-01" db="EMBL/GenBank/DDBJ databases">
        <title>Whole genome shotgun sequence of Plantactinospora endophytica NBRC 110450.</title>
        <authorList>
            <person name="Komaki H."/>
            <person name="Tamura T."/>
        </authorList>
    </citation>
    <scope>NUCLEOTIDE SEQUENCE [LARGE SCALE GENOMIC DNA]</scope>
    <source>
        <strain evidence="2 3">NBRC 110450</strain>
    </source>
</reference>
<keyword evidence="3" id="KW-1185">Reference proteome</keyword>
<name>A0ABQ4E9X6_9ACTN</name>
<dbReference type="PANTHER" id="PTHR35908:SF1">
    <property type="entry name" value="CONSERVED PROTEIN"/>
    <property type="match status" value="1"/>
</dbReference>
<evidence type="ECO:0000313" key="2">
    <source>
        <dbReference type="EMBL" id="GIG91514.1"/>
    </source>
</evidence>
<dbReference type="InterPro" id="IPR029068">
    <property type="entry name" value="Glyas_Bleomycin-R_OHBP_Dase"/>
</dbReference>
<dbReference type="Gene3D" id="3.10.180.10">
    <property type="entry name" value="2,3-Dihydroxybiphenyl 1,2-Dioxygenase, domain 1"/>
    <property type="match status" value="1"/>
</dbReference>
<comment type="caution">
    <text evidence="2">The sequence shown here is derived from an EMBL/GenBank/DDBJ whole genome shotgun (WGS) entry which is preliminary data.</text>
</comment>
<dbReference type="PANTHER" id="PTHR35908">
    <property type="entry name" value="HYPOTHETICAL FUSION PROTEIN"/>
    <property type="match status" value="1"/>
</dbReference>
<dbReference type="Pfam" id="PF18029">
    <property type="entry name" value="Glyoxalase_6"/>
    <property type="match status" value="1"/>
</dbReference>
<accession>A0ABQ4E9X6</accession>
<dbReference type="SUPFAM" id="SSF54593">
    <property type="entry name" value="Glyoxalase/Bleomycin resistance protein/Dihydroxybiphenyl dioxygenase"/>
    <property type="match status" value="1"/>
</dbReference>
<dbReference type="InterPro" id="IPR041581">
    <property type="entry name" value="Glyoxalase_6"/>
</dbReference>
<evidence type="ECO:0000259" key="1">
    <source>
        <dbReference type="PROSITE" id="PS51819"/>
    </source>
</evidence>
<dbReference type="Proteomes" id="UP000646749">
    <property type="component" value="Unassembled WGS sequence"/>
</dbReference>
<dbReference type="PROSITE" id="PS51819">
    <property type="entry name" value="VOC"/>
    <property type="match status" value="1"/>
</dbReference>
<dbReference type="CDD" id="cd06587">
    <property type="entry name" value="VOC"/>
    <property type="match status" value="1"/>
</dbReference>
<organism evidence="2 3">
    <name type="scientific">Plantactinospora endophytica</name>
    <dbReference type="NCBI Taxonomy" id="673535"/>
    <lineage>
        <taxon>Bacteria</taxon>
        <taxon>Bacillati</taxon>
        <taxon>Actinomycetota</taxon>
        <taxon>Actinomycetes</taxon>
        <taxon>Micromonosporales</taxon>
        <taxon>Micromonosporaceae</taxon>
        <taxon>Plantactinospora</taxon>
    </lineage>
</organism>
<evidence type="ECO:0000313" key="3">
    <source>
        <dbReference type="Proteomes" id="UP000646749"/>
    </source>
</evidence>
<gene>
    <name evidence="2" type="ORF">Pen02_64500</name>
</gene>